<sequence>MRIPFLAFVLIPMAELYLLFTVADWIGGFTTLALVILTAAVGLSVLRVQGFATLMRANQRMAQGQVPGQEIVEGMMLAIAGALLLTPGLITDTVGFALLTPLIRRKLAQQAMKKGSFFFMGGGGQFRAGGGFGAGGPFGQGSGGRGNTIDGEVVDRDDIDPDRGLNGDTADKDEPGSSGRH</sequence>
<dbReference type="PANTHER" id="PTHR35335">
    <property type="entry name" value="UPF0716 PROTEIN FXSA"/>
    <property type="match status" value="1"/>
</dbReference>
<evidence type="ECO:0000313" key="4">
    <source>
        <dbReference type="Proteomes" id="UP000627715"/>
    </source>
</evidence>
<feature type="region of interest" description="Disordered" evidence="1">
    <location>
        <begin position="131"/>
        <end position="181"/>
    </location>
</feature>
<dbReference type="NCBIfam" id="NF008528">
    <property type="entry name" value="PRK11463.1-2"/>
    <property type="match status" value="1"/>
</dbReference>
<dbReference type="Proteomes" id="UP000627715">
    <property type="component" value="Unassembled WGS sequence"/>
</dbReference>
<reference evidence="3" key="1">
    <citation type="journal article" date="2014" name="Int. J. Syst. Evol. Microbiol.">
        <title>Complete genome sequence of Corynebacterium casei LMG S-19264T (=DSM 44701T), isolated from a smear-ripened cheese.</title>
        <authorList>
            <consortium name="US DOE Joint Genome Institute (JGI-PGF)"/>
            <person name="Walter F."/>
            <person name="Albersmeier A."/>
            <person name="Kalinowski J."/>
            <person name="Ruckert C."/>
        </authorList>
    </citation>
    <scope>NUCLEOTIDE SEQUENCE</scope>
    <source>
        <strain evidence="3">CGMCC 1.15425</strain>
    </source>
</reference>
<dbReference type="InterPro" id="IPR007313">
    <property type="entry name" value="FxsA"/>
</dbReference>
<evidence type="ECO:0000256" key="1">
    <source>
        <dbReference type="SAM" id="MobiDB-lite"/>
    </source>
</evidence>
<gene>
    <name evidence="3" type="primary">fsxA</name>
    <name evidence="3" type="ORF">GCM10011403_22710</name>
</gene>
<feature type="transmembrane region" description="Helical" evidence="2">
    <location>
        <begin position="33"/>
        <end position="55"/>
    </location>
</feature>
<keyword evidence="2" id="KW-0472">Membrane</keyword>
<evidence type="ECO:0000313" key="3">
    <source>
        <dbReference type="EMBL" id="GFZ79003.1"/>
    </source>
</evidence>
<dbReference type="GO" id="GO:0016020">
    <property type="term" value="C:membrane"/>
    <property type="evidence" value="ECO:0007669"/>
    <property type="project" value="InterPro"/>
</dbReference>
<protein>
    <submittedName>
        <fullName evidence="3">Membrane protein</fullName>
    </submittedName>
</protein>
<dbReference type="PANTHER" id="PTHR35335:SF1">
    <property type="entry name" value="UPF0716 PROTEIN FXSA"/>
    <property type="match status" value="1"/>
</dbReference>
<comment type="caution">
    <text evidence="3">The sequence shown here is derived from an EMBL/GenBank/DDBJ whole genome shotgun (WGS) entry which is preliminary data.</text>
</comment>
<evidence type="ECO:0000256" key="2">
    <source>
        <dbReference type="SAM" id="Phobius"/>
    </source>
</evidence>
<dbReference type="AlphaFoldDB" id="A0A916VJ18"/>
<dbReference type="Pfam" id="PF04186">
    <property type="entry name" value="FxsA"/>
    <property type="match status" value="1"/>
</dbReference>
<accession>A0A916VJ18</accession>
<dbReference type="OrthoDB" id="9792788at2"/>
<reference evidence="3" key="2">
    <citation type="submission" date="2020-09" db="EMBL/GenBank/DDBJ databases">
        <authorList>
            <person name="Sun Q."/>
            <person name="Zhou Y."/>
        </authorList>
    </citation>
    <scope>NUCLEOTIDE SEQUENCE</scope>
    <source>
        <strain evidence="3">CGMCC 1.15425</strain>
    </source>
</reference>
<feature type="transmembrane region" description="Helical" evidence="2">
    <location>
        <begin position="75"/>
        <end position="103"/>
    </location>
</feature>
<dbReference type="EMBL" id="BMIY01000009">
    <property type="protein sequence ID" value="GFZ79003.1"/>
    <property type="molecule type" value="Genomic_DNA"/>
</dbReference>
<dbReference type="RefSeq" id="WP_068810344.1">
    <property type="nucleotide sequence ID" value="NZ_BMIY01000009.1"/>
</dbReference>
<feature type="transmembrane region" description="Helical" evidence="2">
    <location>
        <begin position="6"/>
        <end position="26"/>
    </location>
</feature>
<keyword evidence="4" id="KW-1185">Reference proteome</keyword>
<organism evidence="3 4">
    <name type="scientific">Pseudohongiella nitratireducens</name>
    <dbReference type="NCBI Taxonomy" id="1768907"/>
    <lineage>
        <taxon>Bacteria</taxon>
        <taxon>Pseudomonadati</taxon>
        <taxon>Pseudomonadota</taxon>
        <taxon>Gammaproteobacteria</taxon>
        <taxon>Pseudomonadales</taxon>
        <taxon>Pseudohongiellaceae</taxon>
        <taxon>Pseudohongiella</taxon>
    </lineage>
</organism>
<name>A0A916VJ18_9GAMM</name>
<keyword evidence="2" id="KW-0812">Transmembrane</keyword>
<feature type="compositionally biased region" description="Basic and acidic residues" evidence="1">
    <location>
        <begin position="153"/>
        <end position="175"/>
    </location>
</feature>
<feature type="compositionally biased region" description="Gly residues" evidence="1">
    <location>
        <begin position="131"/>
        <end position="146"/>
    </location>
</feature>
<keyword evidence="2" id="KW-1133">Transmembrane helix</keyword>
<proteinExistence type="predicted"/>